<keyword evidence="7" id="KW-0675">Receptor</keyword>
<feature type="transmembrane region" description="Helical" evidence="6">
    <location>
        <begin position="470"/>
        <end position="491"/>
    </location>
</feature>
<evidence type="ECO:0000256" key="6">
    <source>
        <dbReference type="SAM" id="Phobius"/>
    </source>
</evidence>
<organism evidence="7 8">
    <name type="scientific">Hanseniaspora uvarum</name>
    <name type="common">Yeast</name>
    <name type="synonym">Kloeckera apiculata</name>
    <dbReference type="NCBI Taxonomy" id="29833"/>
    <lineage>
        <taxon>Eukaryota</taxon>
        <taxon>Fungi</taxon>
        <taxon>Dikarya</taxon>
        <taxon>Ascomycota</taxon>
        <taxon>Saccharomycotina</taxon>
        <taxon>Saccharomycetes</taxon>
        <taxon>Saccharomycodales</taxon>
        <taxon>Saccharomycodaceae</taxon>
        <taxon>Hanseniaspora</taxon>
    </lineage>
</organism>
<keyword evidence="4 6" id="KW-0472">Membrane</keyword>
<evidence type="ECO:0000256" key="5">
    <source>
        <dbReference type="PIRSR" id="PIRSR604254-1"/>
    </source>
</evidence>
<dbReference type="GO" id="GO:0006882">
    <property type="term" value="P:intracellular zinc ion homeostasis"/>
    <property type="evidence" value="ECO:0007669"/>
    <property type="project" value="TreeGrafter"/>
</dbReference>
<dbReference type="AlphaFoldDB" id="A0A1E5RYI2"/>
<keyword evidence="2 6" id="KW-0812">Transmembrane</keyword>
<evidence type="ECO:0000313" key="7">
    <source>
        <dbReference type="EMBL" id="OEJ91944.1"/>
    </source>
</evidence>
<name>A0A1E5RYI2_HANUV</name>
<dbReference type="STRING" id="29833.A0A1E5RYI2"/>
<comment type="subcellular location">
    <subcellularLocation>
        <location evidence="1">Membrane</location>
        <topology evidence="1">Multi-pass membrane protein</topology>
    </subcellularLocation>
</comment>
<dbReference type="GO" id="GO:0046872">
    <property type="term" value="F:metal ion binding"/>
    <property type="evidence" value="ECO:0007669"/>
    <property type="project" value="UniProtKB-KW"/>
</dbReference>
<dbReference type="InterPro" id="IPR004254">
    <property type="entry name" value="AdipoR/HlyIII-related"/>
</dbReference>
<evidence type="ECO:0000256" key="3">
    <source>
        <dbReference type="ARBA" id="ARBA00022989"/>
    </source>
</evidence>
<feature type="transmembrane region" description="Helical" evidence="6">
    <location>
        <begin position="598"/>
        <end position="617"/>
    </location>
</feature>
<evidence type="ECO:0000256" key="1">
    <source>
        <dbReference type="ARBA" id="ARBA00004141"/>
    </source>
</evidence>
<sequence>MAQVLIDIANNNMQSSFNKKRISDQDCLDVSLSCIKNIYSISQFYIDVDENASEFMSSSQTENYDHYGSRLSRSILFSQMKKKQLVDKSKSLYKKTKETYKHKRKNSFGGALKGQDGTSWMQFQTAKKLYANYITNGSHANFIWNHLPLKYVFSADSKSVEKFSLKYKDQSNITEAEMVTMTKFLKSLSAISIDNQPTAEIMKVFISLFLKYYNAISISPNQHISRTNNLNDLTPLEFMVSVETWVNRYIDLVYTTIQLTNSAAFNNNASGFNDNDSDFTDLNNSDDNTMFENDDMSLRKRGNDNSTMSLYSEDTFANYSLSTSNLLKGNTPQLNIPYILDDLDQKIIDESCNSPISEKIDIIYPTETIPIDDLKDKFFMIEQKINTHNHEHCLKVIHKRPLHYFELPFPYRENKYIINGYRFYDFKNSMKSIFSLKPVFTKPTYSLKHECSESNSIPHLYHWHNETVNIWTHLVAAFYFLYKFVTFVPVYKTKSQNISISVFFLMSFSCFMLSSLWHTLSGWNVVKRRSKACCLDYSGISMLIVSSIVAVQCAIVPIVENQYNLQMYAWIGVSVLLLFMSLVLNWHPKFDTPESRSMRILVFVSMAVVGNISIITLNYEKKAEHFVHLFKNSFVWYLLGVFFYGSFILERFRNDCLISRIPTMIERTENIDLIQKDKHLYFKTDPYSQNKKLVNIINMTDNEEKLEKIDDEINEKIDSYKNGFKSLWWTDYYLQSHNIWHIMVIMGCLGHFNAVEKILENMN</sequence>
<dbReference type="OrthoDB" id="5585746at2759"/>
<feature type="transmembrane region" description="Helical" evidence="6">
    <location>
        <begin position="498"/>
        <end position="517"/>
    </location>
</feature>
<keyword evidence="8" id="KW-1185">Reference proteome</keyword>
<dbReference type="EMBL" id="LPNN01000002">
    <property type="protein sequence ID" value="OEJ91944.1"/>
    <property type="molecule type" value="Genomic_DNA"/>
</dbReference>
<dbReference type="Pfam" id="PF03006">
    <property type="entry name" value="HlyIII"/>
    <property type="match status" value="1"/>
</dbReference>
<feature type="transmembrane region" description="Helical" evidence="6">
    <location>
        <begin position="537"/>
        <end position="556"/>
    </location>
</feature>
<protein>
    <submittedName>
        <fullName evidence="7">ADIPOR-like receptor IZH3</fullName>
    </submittedName>
</protein>
<dbReference type="VEuPathDB" id="FungiDB:AWRI3580_g1027"/>
<keyword evidence="3 6" id="KW-1133">Transmembrane helix</keyword>
<evidence type="ECO:0000256" key="2">
    <source>
        <dbReference type="ARBA" id="ARBA00022692"/>
    </source>
</evidence>
<feature type="transmembrane region" description="Helical" evidence="6">
    <location>
        <begin position="629"/>
        <end position="649"/>
    </location>
</feature>
<feature type="transmembrane region" description="Helical" evidence="6">
    <location>
        <begin position="568"/>
        <end position="586"/>
    </location>
</feature>
<gene>
    <name evidence="7" type="ORF">AWRI3580_g1027</name>
</gene>
<comment type="caution">
    <text evidence="7">The sequence shown here is derived from an EMBL/GenBank/DDBJ whole genome shotgun (WGS) entry which is preliminary data.</text>
</comment>
<keyword evidence="5" id="KW-0862">Zinc</keyword>
<evidence type="ECO:0000313" key="8">
    <source>
        <dbReference type="Proteomes" id="UP000095358"/>
    </source>
</evidence>
<proteinExistence type="predicted"/>
<feature type="binding site" evidence="5">
    <location>
        <position position="518"/>
    </location>
    <ligand>
        <name>Zn(2+)</name>
        <dbReference type="ChEBI" id="CHEBI:29105"/>
    </ligand>
</feature>
<dbReference type="PANTHER" id="PTHR20855">
    <property type="entry name" value="ADIPOR/PROGESTIN RECEPTOR-RELATED"/>
    <property type="match status" value="1"/>
</dbReference>
<reference evidence="8" key="1">
    <citation type="journal article" date="2016" name="Genome Announc.">
        <title>Genome sequences of three species of Hanseniaspora isolated from spontaneous wine fermentations.</title>
        <authorList>
            <person name="Sternes P.R."/>
            <person name="Lee D."/>
            <person name="Kutyna D.R."/>
            <person name="Borneman A.R."/>
        </authorList>
    </citation>
    <scope>NUCLEOTIDE SEQUENCE [LARGE SCALE GENOMIC DNA]</scope>
    <source>
        <strain evidence="8">AWRI3580</strain>
    </source>
</reference>
<accession>A0A1E5RYI2</accession>
<dbReference type="GO" id="GO:0038023">
    <property type="term" value="F:signaling receptor activity"/>
    <property type="evidence" value="ECO:0007669"/>
    <property type="project" value="TreeGrafter"/>
</dbReference>
<dbReference type="GO" id="GO:0016020">
    <property type="term" value="C:membrane"/>
    <property type="evidence" value="ECO:0007669"/>
    <property type="project" value="UniProtKB-SubCell"/>
</dbReference>
<keyword evidence="5" id="KW-0479">Metal-binding</keyword>
<dbReference type="PANTHER" id="PTHR20855:SF97">
    <property type="entry name" value="ADIPOR-LIKE RECEPTOR IZH3-RELATED"/>
    <property type="match status" value="1"/>
</dbReference>
<dbReference type="Proteomes" id="UP000095358">
    <property type="component" value="Unassembled WGS sequence"/>
</dbReference>
<evidence type="ECO:0000256" key="4">
    <source>
        <dbReference type="ARBA" id="ARBA00023136"/>
    </source>
</evidence>